<name>A0ABW6Q4F2_9ACTN</name>
<accession>A0ABW6Q4F2</accession>
<comment type="caution">
    <text evidence="2">The sequence shown here is derived from an EMBL/GenBank/DDBJ whole genome shotgun (WGS) entry which is preliminary data.</text>
</comment>
<proteinExistence type="predicted"/>
<organism evidence="2 3">
    <name type="scientific">Streptomyces marokkonensis</name>
    <dbReference type="NCBI Taxonomy" id="324855"/>
    <lineage>
        <taxon>Bacteria</taxon>
        <taxon>Bacillati</taxon>
        <taxon>Actinomycetota</taxon>
        <taxon>Actinomycetes</taxon>
        <taxon>Kitasatosporales</taxon>
        <taxon>Streptomycetaceae</taxon>
        <taxon>Streptomyces</taxon>
    </lineage>
</organism>
<feature type="chain" id="PRO_5045340820" evidence="1">
    <location>
        <begin position="27"/>
        <end position="259"/>
    </location>
</feature>
<protein>
    <submittedName>
        <fullName evidence="2">Calcium-binding protein</fullName>
    </submittedName>
</protein>
<sequence length="259" mass="27050">MRIRATVAAVSGALALSALVVPAAHADDSEGDTKISNVSVNGGKAVVAGTTAAKKVTVTFTVTDNSGVDWAQAILYHGPTIEKSDSGAVADSGDGRASCSKVSATKSTCKSTFTLEPGYNLVNKVAGTWKVWAVAAAEDADFVQKDNAKSFKVQRAAKLTANASPEPVKKGRTITVTGKLTRANWDTGRYAGYTGQSVRLQYKKKGAKTYSTLKTVKTNSKGDLKTTVKASADGYFRYSFAGTSTTPAVNSTADFVDVK</sequence>
<dbReference type="EMBL" id="JBHVZQ010000007">
    <property type="protein sequence ID" value="MFF1274066.1"/>
    <property type="molecule type" value="Genomic_DNA"/>
</dbReference>
<dbReference type="RefSeq" id="WP_388234334.1">
    <property type="nucleotide sequence ID" value="NZ_JBHVZQ010000007.1"/>
</dbReference>
<keyword evidence="1" id="KW-0732">Signal</keyword>
<feature type="signal peptide" evidence="1">
    <location>
        <begin position="1"/>
        <end position="26"/>
    </location>
</feature>
<evidence type="ECO:0000313" key="3">
    <source>
        <dbReference type="Proteomes" id="UP001601627"/>
    </source>
</evidence>
<keyword evidence="3" id="KW-1185">Reference proteome</keyword>
<reference evidence="2 3" key="1">
    <citation type="submission" date="2024-09" db="EMBL/GenBank/DDBJ databases">
        <title>The Natural Products Discovery Center: Release of the First 8490 Sequenced Strains for Exploring Actinobacteria Biosynthetic Diversity.</title>
        <authorList>
            <person name="Kalkreuter E."/>
            <person name="Kautsar S.A."/>
            <person name="Yang D."/>
            <person name="Bader C.D."/>
            <person name="Teijaro C.N."/>
            <person name="Fluegel L."/>
            <person name="Davis C.M."/>
            <person name="Simpson J.R."/>
            <person name="Lauterbach L."/>
            <person name="Steele A.D."/>
            <person name="Gui C."/>
            <person name="Meng S."/>
            <person name="Li G."/>
            <person name="Viehrig K."/>
            <person name="Ye F."/>
            <person name="Su P."/>
            <person name="Kiefer A.F."/>
            <person name="Nichols A."/>
            <person name="Cepeda A.J."/>
            <person name="Yan W."/>
            <person name="Fan B."/>
            <person name="Jiang Y."/>
            <person name="Adhikari A."/>
            <person name="Zheng C.-J."/>
            <person name="Schuster L."/>
            <person name="Cowan T.M."/>
            <person name="Smanski M.J."/>
            <person name="Chevrette M.G."/>
            <person name="De Carvalho L.P.S."/>
            <person name="Shen B."/>
        </authorList>
    </citation>
    <scope>NUCLEOTIDE SEQUENCE [LARGE SCALE GENOMIC DNA]</scope>
    <source>
        <strain evidence="2 3">NPDC058328</strain>
    </source>
</reference>
<evidence type="ECO:0000313" key="2">
    <source>
        <dbReference type="EMBL" id="MFF1274066.1"/>
    </source>
</evidence>
<dbReference type="Proteomes" id="UP001601627">
    <property type="component" value="Unassembled WGS sequence"/>
</dbReference>
<gene>
    <name evidence="2" type="ORF">ACFVZC_11755</name>
</gene>
<evidence type="ECO:0000256" key="1">
    <source>
        <dbReference type="SAM" id="SignalP"/>
    </source>
</evidence>